<comment type="caution">
    <text evidence="3">The sequence shown here is derived from an EMBL/GenBank/DDBJ whole genome shotgun (WGS) entry which is preliminary data.</text>
</comment>
<dbReference type="Proteomes" id="UP000266426">
    <property type="component" value="Unassembled WGS sequence"/>
</dbReference>
<gene>
    <name evidence="3" type="ORF">C4541_00860</name>
</gene>
<proteinExistence type="predicted"/>
<accession>A0A3A4RAZ4</accession>
<dbReference type="AlphaFoldDB" id="A0A3A4RAZ4"/>
<name>A0A3A4RAZ4_9BACT</name>
<dbReference type="Gene3D" id="2.60.40.10">
    <property type="entry name" value="Immunoglobulins"/>
    <property type="match status" value="1"/>
</dbReference>
<dbReference type="PANTHER" id="PTHR37947">
    <property type="entry name" value="BLL2462 PROTEIN"/>
    <property type="match status" value="1"/>
</dbReference>
<reference evidence="3 4" key="1">
    <citation type="journal article" date="2017" name="ISME J.">
        <title>Energy and carbon metabolisms in a deep terrestrial subsurface fluid microbial community.</title>
        <authorList>
            <person name="Momper L."/>
            <person name="Jungbluth S.P."/>
            <person name="Lee M.D."/>
            <person name="Amend J.P."/>
        </authorList>
    </citation>
    <scope>NUCLEOTIDE SEQUENCE [LARGE SCALE GENOMIC DNA]</scope>
    <source>
        <strain evidence="3">SURF_26</strain>
    </source>
</reference>
<dbReference type="InterPro" id="IPR010768">
    <property type="entry name" value="GATase1-like"/>
</dbReference>
<keyword evidence="1" id="KW-0472">Membrane</keyword>
<feature type="transmembrane region" description="Helical" evidence="1">
    <location>
        <begin position="39"/>
        <end position="57"/>
    </location>
</feature>
<keyword evidence="1" id="KW-0812">Transmembrane</keyword>
<organism evidence="3 4">
    <name type="scientific">Candidatus Auribacter fodinae</name>
    <dbReference type="NCBI Taxonomy" id="2093366"/>
    <lineage>
        <taxon>Bacteria</taxon>
        <taxon>Pseudomonadati</taxon>
        <taxon>Candidatus Auribacterota</taxon>
        <taxon>Candidatus Auribacteria</taxon>
        <taxon>Candidatus Auribacterales</taxon>
        <taxon>Candidatus Auribacteraceae</taxon>
        <taxon>Candidatus Auribacter</taxon>
    </lineage>
</organism>
<keyword evidence="1" id="KW-1133">Transmembrane helix</keyword>
<dbReference type="EMBL" id="QZJZ01000007">
    <property type="protein sequence ID" value="RJP61882.1"/>
    <property type="molecule type" value="Genomic_DNA"/>
</dbReference>
<dbReference type="Gene3D" id="3.40.50.880">
    <property type="match status" value="1"/>
</dbReference>
<dbReference type="SUPFAM" id="SSF52317">
    <property type="entry name" value="Class I glutamine amidotransferase-like"/>
    <property type="match status" value="1"/>
</dbReference>
<dbReference type="PANTHER" id="PTHR37947:SF1">
    <property type="entry name" value="BLL2462 PROTEIN"/>
    <property type="match status" value="1"/>
</dbReference>
<dbReference type="InterPro" id="IPR029062">
    <property type="entry name" value="Class_I_gatase-like"/>
</dbReference>
<dbReference type="InterPro" id="IPR013783">
    <property type="entry name" value="Ig-like_fold"/>
</dbReference>
<evidence type="ECO:0000259" key="2">
    <source>
        <dbReference type="Pfam" id="PF07090"/>
    </source>
</evidence>
<dbReference type="Pfam" id="PF07090">
    <property type="entry name" value="GATase1_like"/>
    <property type="match status" value="1"/>
</dbReference>
<feature type="transmembrane region" description="Helical" evidence="1">
    <location>
        <begin position="688"/>
        <end position="708"/>
    </location>
</feature>
<feature type="domain" description="Putative glutamine amidotransferase" evidence="2">
    <location>
        <begin position="373"/>
        <end position="530"/>
    </location>
</feature>
<dbReference type="PROSITE" id="PS51257">
    <property type="entry name" value="PROKAR_LIPOPROTEIN"/>
    <property type="match status" value="1"/>
</dbReference>
<evidence type="ECO:0000313" key="3">
    <source>
        <dbReference type="EMBL" id="RJP61882.1"/>
    </source>
</evidence>
<evidence type="ECO:0000313" key="4">
    <source>
        <dbReference type="Proteomes" id="UP000266426"/>
    </source>
</evidence>
<evidence type="ECO:0000256" key="1">
    <source>
        <dbReference type="SAM" id="Phobius"/>
    </source>
</evidence>
<protein>
    <recommendedName>
        <fullName evidence="2">Putative glutamine amidotransferase domain-containing protein</fullName>
    </recommendedName>
</protein>
<sequence>MITIFRLLMISVLTLGCAAALYAIVYKRLSIKKYSLLNILRLAFLIILLWLVTEPMITRKIISKHTKPVSFIIDTSQSMRITDQGIPAQSRISAVVSAMTGNDSVLDYLIRKDIPYTLFSAGEQLRIQTAMPEHANDRASSLIACLNAVPANTGTVFYISDGRSTDTESTPAESAANPVITIGMGNPSAAPDIWIESVTVPSFVEIDTPAELRIYPGQHNIPDSTPVSIRITADKDTVIADTTVPFSEAANTEFQYTAGSAGLHTLSISVSSPGIPESFTENNSKTVGIMARKNTIRITMLATPSWDSAALARSLKSIQNADITLYNYIAPKTDAPFYSISEKAHYNSSAFVRTIEKQDVLIFCDVPLSRFAENDINKIVAFVSDGGGILIFGGRQSLGAGNYMNSPINSLLPVYLSVSDFYQNDYRITVPEGTVSHPLAAPVSQAITASGLPPLTGMNISYSVRTGAEVYLKTSSAKGDTFPLFSVQPTGSGKCAVFSGKGIYRWSMETEASATNTLTAWLKNVIGWIASPGESAYLHITIPRINYNLGEKISIEAEVLDRTFEPAPNAVVEGIAASDQGQRYPVDFVPVSGKQAAWQASFLPPEQGTYKIEVSAVRSPDDISRVSTEMMVHAKTDEFKNLAADWDFLRSLADQTGGEFIPFSEFKDKAQSLKPETVRQVQTISKMVMDYPLILIILIALITTEWVIRIKEGLN</sequence>